<evidence type="ECO:0000313" key="1">
    <source>
        <dbReference type="EMBL" id="KAL2848936.1"/>
    </source>
</evidence>
<dbReference type="EMBL" id="JBFXLU010000046">
    <property type="protein sequence ID" value="KAL2848936.1"/>
    <property type="molecule type" value="Genomic_DNA"/>
</dbReference>
<keyword evidence="2" id="KW-1185">Reference proteome</keyword>
<proteinExistence type="predicted"/>
<organism evidence="1 2">
    <name type="scientific">Aspergillus pseudoustus</name>
    <dbReference type="NCBI Taxonomy" id="1810923"/>
    <lineage>
        <taxon>Eukaryota</taxon>
        <taxon>Fungi</taxon>
        <taxon>Dikarya</taxon>
        <taxon>Ascomycota</taxon>
        <taxon>Pezizomycotina</taxon>
        <taxon>Eurotiomycetes</taxon>
        <taxon>Eurotiomycetidae</taxon>
        <taxon>Eurotiales</taxon>
        <taxon>Aspergillaceae</taxon>
        <taxon>Aspergillus</taxon>
        <taxon>Aspergillus subgen. Nidulantes</taxon>
    </lineage>
</organism>
<gene>
    <name evidence="1" type="ORF">BJY01DRAFT_246162</name>
</gene>
<dbReference type="Proteomes" id="UP001610446">
    <property type="component" value="Unassembled WGS sequence"/>
</dbReference>
<dbReference type="InterPro" id="IPR011009">
    <property type="entry name" value="Kinase-like_dom_sf"/>
</dbReference>
<evidence type="ECO:0008006" key="3">
    <source>
        <dbReference type="Google" id="ProtNLM"/>
    </source>
</evidence>
<evidence type="ECO:0000313" key="2">
    <source>
        <dbReference type="Proteomes" id="UP001610446"/>
    </source>
</evidence>
<dbReference type="SUPFAM" id="SSF56112">
    <property type="entry name" value="Protein kinase-like (PK-like)"/>
    <property type="match status" value="2"/>
</dbReference>
<sequence length="530" mass="59057">MKILSAHLLRIRPRPTTPRYQLRPPMALPSPKLNMSLSTTLSHPEPPELTSTTAVHDYLHNLSDSHSNNTLPCSVTPFLNPRAIRRITLGSTNYTYRLFFPTDGGHNPHTNSATTAILKYASAYTSGEPRVRFDPARQVFEVRAMAEIPWTDIIPAQSQGQGQGVPQVKIPRVYFADPARRVIIMEDGTPRKRRGGTANVKLDGEIDSDDVWEERSHSSRIFLEDLPASPDKYATASVLGKTLGMFLARMHNWARGGRKGEEDESGATPWVRETFGRNTYARDLTIQEAIEDFWTGVRCCDIGGGEDGVLSGSRQEEVRERLEDMRKRILTDYETLVMGDFWSDPFSNLPPEAFTNFVSRLGNVLLTFRNIPSPFPTASKTIPPVSLETLSIIDWEFAMAGPAFLDVGNFIGEVFLINYFERNDEVYTRLLEAFIVEYKTHTPPQRLDIEMILSYAGAHIVQALPRRISSPRSRATRENARGCLEHAIGFILNTSKTTGASGGEQGGTTDETLQGLLGIMRGLSALEESG</sequence>
<comment type="caution">
    <text evidence="1">The sequence shown here is derived from an EMBL/GenBank/DDBJ whole genome shotgun (WGS) entry which is preliminary data.</text>
</comment>
<name>A0ABR4K9U1_9EURO</name>
<dbReference type="Gene3D" id="3.30.200.20">
    <property type="entry name" value="Phosphorylase Kinase, domain 1"/>
    <property type="match status" value="1"/>
</dbReference>
<accession>A0ABR4K9U1</accession>
<protein>
    <recommendedName>
        <fullName evidence="3">Aminoglycoside phosphotransferase domain-containing protein</fullName>
    </recommendedName>
</protein>
<reference evidence="1 2" key="1">
    <citation type="submission" date="2024-07" db="EMBL/GenBank/DDBJ databases">
        <title>Section-level genome sequencing and comparative genomics of Aspergillus sections Usti and Cavernicolus.</title>
        <authorList>
            <consortium name="Lawrence Berkeley National Laboratory"/>
            <person name="Nybo J.L."/>
            <person name="Vesth T.C."/>
            <person name="Theobald S."/>
            <person name="Frisvad J.C."/>
            <person name="Larsen T.O."/>
            <person name="Kjaerboelling I."/>
            <person name="Rothschild-Mancinelli K."/>
            <person name="Lyhne E.K."/>
            <person name="Kogle M.E."/>
            <person name="Barry K."/>
            <person name="Clum A."/>
            <person name="Na H."/>
            <person name="Ledsgaard L."/>
            <person name="Lin J."/>
            <person name="Lipzen A."/>
            <person name="Kuo A."/>
            <person name="Riley R."/>
            <person name="Mondo S."/>
            <person name="Labutti K."/>
            <person name="Haridas S."/>
            <person name="Pangalinan J."/>
            <person name="Salamov A.A."/>
            <person name="Simmons B.A."/>
            <person name="Magnuson J.K."/>
            <person name="Chen J."/>
            <person name="Drula E."/>
            <person name="Henrissat B."/>
            <person name="Wiebenga A."/>
            <person name="Lubbers R.J."/>
            <person name="Gomes A.C."/>
            <person name="Makela M.R."/>
            <person name="Stajich J."/>
            <person name="Grigoriev I.V."/>
            <person name="Mortensen U.H."/>
            <person name="De Vries R.P."/>
            <person name="Baker S.E."/>
            <person name="Andersen M.R."/>
        </authorList>
    </citation>
    <scope>NUCLEOTIDE SEQUENCE [LARGE SCALE GENOMIC DNA]</scope>
    <source>
        <strain evidence="1 2">CBS 123904</strain>
    </source>
</reference>
<dbReference type="Gene3D" id="3.90.1200.10">
    <property type="match status" value="1"/>
</dbReference>